<protein>
    <submittedName>
        <fullName evidence="1">Uncharacterized protein</fullName>
    </submittedName>
</protein>
<gene>
    <name evidence="1" type="ORF">F5876DRAFT_83791</name>
</gene>
<accession>A0ACC1THI6</accession>
<evidence type="ECO:0000313" key="1">
    <source>
        <dbReference type="EMBL" id="KAJ3804097.1"/>
    </source>
</evidence>
<dbReference type="Proteomes" id="UP001163835">
    <property type="component" value="Unassembled WGS sequence"/>
</dbReference>
<organism evidence="1 2">
    <name type="scientific">Lentinula aff. lateritia</name>
    <dbReference type="NCBI Taxonomy" id="2804960"/>
    <lineage>
        <taxon>Eukaryota</taxon>
        <taxon>Fungi</taxon>
        <taxon>Dikarya</taxon>
        <taxon>Basidiomycota</taxon>
        <taxon>Agaricomycotina</taxon>
        <taxon>Agaricomycetes</taxon>
        <taxon>Agaricomycetidae</taxon>
        <taxon>Agaricales</taxon>
        <taxon>Marasmiineae</taxon>
        <taxon>Omphalotaceae</taxon>
        <taxon>Lentinula</taxon>
    </lineage>
</organism>
<name>A0ACC1THI6_9AGAR</name>
<proteinExistence type="predicted"/>
<dbReference type="EMBL" id="MU796314">
    <property type="protein sequence ID" value="KAJ3804097.1"/>
    <property type="molecule type" value="Genomic_DNA"/>
</dbReference>
<sequence length="269" mass="29344">MYVGGLLKAVILLLSRSLAHPPKQMCTVVELALDCLSQGCFTHGELHLRSISSLLYYYSNAADRVNGLYQEVFSHSRFSSDEAFLTAAQHAGYVDAHPGSLEPPLHRRLFSFGHPIPLPQSPLSDHIPAVPSMDLIMLDWERMVAGYIRRVLGYPVPSFAAPSAEEVSHTSDPKISTTHASVPEVSAILGASTPPPTRTPLFLPESVLPPSPHSPSPIPPSPSLPSVPREVVDLTMEDDDELDESQEEFLVRMGETPEIKQEPSDPSVV</sequence>
<evidence type="ECO:0000313" key="2">
    <source>
        <dbReference type="Proteomes" id="UP001163835"/>
    </source>
</evidence>
<comment type="caution">
    <text evidence="1">The sequence shown here is derived from an EMBL/GenBank/DDBJ whole genome shotgun (WGS) entry which is preliminary data.</text>
</comment>
<reference evidence="1" key="1">
    <citation type="submission" date="2022-09" db="EMBL/GenBank/DDBJ databases">
        <title>A Global Phylogenomic Analysis of the Shiitake Genus Lentinula.</title>
        <authorList>
            <consortium name="DOE Joint Genome Institute"/>
            <person name="Sierra-Patev S."/>
            <person name="Min B."/>
            <person name="Naranjo-Ortiz M."/>
            <person name="Looney B."/>
            <person name="Konkel Z."/>
            <person name="Slot J.C."/>
            <person name="Sakamoto Y."/>
            <person name="Steenwyk J.L."/>
            <person name="Rokas A."/>
            <person name="Carro J."/>
            <person name="Camarero S."/>
            <person name="Ferreira P."/>
            <person name="Molpeceres G."/>
            <person name="Ruiz-Duenas F.J."/>
            <person name="Serrano A."/>
            <person name="Henrissat B."/>
            <person name="Drula E."/>
            <person name="Hughes K.W."/>
            <person name="Mata J.L."/>
            <person name="Ishikawa N.K."/>
            <person name="Vargas-Isla R."/>
            <person name="Ushijima S."/>
            <person name="Smith C.A."/>
            <person name="Ahrendt S."/>
            <person name="Andreopoulos W."/>
            <person name="He G."/>
            <person name="Labutti K."/>
            <person name="Lipzen A."/>
            <person name="Ng V."/>
            <person name="Riley R."/>
            <person name="Sandor L."/>
            <person name="Barry K."/>
            <person name="Martinez A.T."/>
            <person name="Xiao Y."/>
            <person name="Gibbons J.G."/>
            <person name="Terashima K."/>
            <person name="Grigoriev I.V."/>
            <person name="Hibbett D.S."/>
        </authorList>
    </citation>
    <scope>NUCLEOTIDE SEQUENCE</scope>
    <source>
        <strain evidence="1">TMI1499</strain>
    </source>
</reference>
<keyword evidence="2" id="KW-1185">Reference proteome</keyword>